<organism evidence="13">
    <name type="scientific">Caldithrix abyssi</name>
    <dbReference type="NCBI Taxonomy" id="187145"/>
    <lineage>
        <taxon>Bacteria</taxon>
        <taxon>Pseudomonadati</taxon>
        <taxon>Calditrichota</taxon>
        <taxon>Calditrichia</taxon>
        <taxon>Calditrichales</taxon>
        <taxon>Calditrichaceae</taxon>
        <taxon>Caldithrix</taxon>
    </lineage>
</organism>
<dbReference type="PANTHER" id="PTHR11070">
    <property type="entry name" value="UVRD / RECB / PCRA DNA HELICASE FAMILY MEMBER"/>
    <property type="match status" value="1"/>
</dbReference>
<evidence type="ECO:0000256" key="6">
    <source>
        <dbReference type="ARBA" id="ARBA00034617"/>
    </source>
</evidence>
<keyword evidence="1 10" id="KW-0547">Nucleotide-binding</keyword>
<dbReference type="Gene3D" id="3.40.50.300">
    <property type="entry name" value="P-loop containing nucleotide triphosphate hydrolases"/>
    <property type="match status" value="4"/>
</dbReference>
<dbReference type="InterPro" id="IPR027417">
    <property type="entry name" value="P-loop_NTPase"/>
</dbReference>
<dbReference type="GO" id="GO:0000725">
    <property type="term" value="P:recombinational repair"/>
    <property type="evidence" value="ECO:0007669"/>
    <property type="project" value="TreeGrafter"/>
</dbReference>
<dbReference type="EMBL" id="DRLD01000170">
    <property type="protein sequence ID" value="HED10257.1"/>
    <property type="molecule type" value="Genomic_DNA"/>
</dbReference>
<evidence type="ECO:0000259" key="12">
    <source>
        <dbReference type="PROSITE" id="PS51217"/>
    </source>
</evidence>
<reference evidence="13" key="1">
    <citation type="journal article" date="2020" name="mSystems">
        <title>Genome- and Community-Level Interaction Insights into Carbon Utilization and Element Cycling Functions of Hydrothermarchaeota in Hydrothermal Sediment.</title>
        <authorList>
            <person name="Zhou Z."/>
            <person name="Liu Y."/>
            <person name="Xu W."/>
            <person name="Pan J."/>
            <person name="Luo Z.H."/>
            <person name="Li M."/>
        </authorList>
    </citation>
    <scope>NUCLEOTIDE SEQUENCE [LARGE SCALE GENOMIC DNA]</scope>
    <source>
        <strain evidence="13">HyVt-456</strain>
    </source>
</reference>
<dbReference type="GO" id="GO:0043138">
    <property type="term" value="F:3'-5' DNA helicase activity"/>
    <property type="evidence" value="ECO:0007669"/>
    <property type="project" value="UniProtKB-EC"/>
</dbReference>
<dbReference type="SUPFAM" id="SSF52540">
    <property type="entry name" value="P-loop containing nucleoside triphosphate hydrolases"/>
    <property type="match status" value="1"/>
</dbReference>
<gene>
    <name evidence="13" type="ORF">ENJ10_06185</name>
</gene>
<dbReference type="PROSITE" id="PS51198">
    <property type="entry name" value="UVRD_HELICASE_ATP_BIND"/>
    <property type="match status" value="1"/>
</dbReference>
<sequence>MQLTVDQQKALALDKNITVTAGAGSGKTRILVERFLKITLSEPQLTTRVAAITFTEKAAGEMRERIAAEINRRLEQSDDARERGKLLGIRDRLGSAHISTIHGFCSRLLREFPIEAGISPDFGMMDSVRQKMLQYQAMEQTFDLLDRGEHDWDEERLRQVFARLSLRQVRDLLGEALSAPFDMLRIREKYASLDEEAYILFLEQIWIKKFTAASNELDQRALLYLLEDIVENDAIVDKNEKGRQLKEKMQTLVLAGRESTETMSWFGHYLETVKALVNSKNEAYKTVTSLGGKKSWSAENQEKLLQASDLAARIYNDLSGQVPLFVPNVYDRIWFDVFKTFLRIYESCQGFYEQLKSEEALLDFEDLQIKLYELLQNDEAIRQKLSDRFRYIMVDEFQDTNPLQWEIVRLLGSDEKKELKRDAIFVVGDPKQSIYGFRDADIRVFRGVKETFARQRHLTEAGLDDSAVVFRESFRFVPPVNAFINHLFEALLVEEEERPYEVGYEALRAMRQPPPETETRIELMLLDQGAPELSEAGYIAQKIDEILDDGLLCHQYDPEVGREVPRRVGYGDIAILLRDRGSLNEIEQALRQRDIPFKTIGGVGFWQQSEVYELYHLLRFLSNPRDDMSLVALLRSRLLLLSDATLFLLGREQEESWQERLNGALEQDYSPGERIQLAEVAARLNRWLELRERIPLSELLTRIVDETKLKTLLLAGFNGGQRVANLEKLLTLAENFDLSNPGGLKAFYGMIDDLIRDEVREAQALIDLNDAHSVKIMTIHVSKGLQFPVVFVPGLHSAPAVRAPILRDPELGMSIALKPLFPQEENTDHTLAALLKNQALEKERAEYKRIFYVAFSRASDHLFLSAIHKREKVKSESMIGRMLPVLFPGLETGALPRDGTYPYEGFRLHVGRAYPILWQKKSGTVSFEQRLKRWEELFENSPSGAAEAAPATVLHGRVYSATALKTFLDKPDEYYRRYMLGFFEGDYTAFEMRELEPEDDNLLKGTLIHRFL</sequence>
<dbReference type="EC" id="5.6.2.4" evidence="7"/>
<feature type="domain" description="UvrD-like helicase ATP-binding" evidence="11">
    <location>
        <begin position="1"/>
        <end position="477"/>
    </location>
</feature>
<name>A0A7V1PUE0_CALAY</name>
<evidence type="ECO:0000256" key="5">
    <source>
        <dbReference type="ARBA" id="ARBA00023235"/>
    </source>
</evidence>
<dbReference type="GO" id="GO:0005524">
    <property type="term" value="F:ATP binding"/>
    <property type="evidence" value="ECO:0007669"/>
    <property type="project" value="UniProtKB-UniRule"/>
</dbReference>
<feature type="binding site" evidence="10">
    <location>
        <begin position="21"/>
        <end position="28"/>
    </location>
    <ligand>
        <name>ATP</name>
        <dbReference type="ChEBI" id="CHEBI:30616"/>
    </ligand>
</feature>
<dbReference type="PROSITE" id="PS51217">
    <property type="entry name" value="UVRD_HELICASE_CTER"/>
    <property type="match status" value="1"/>
</dbReference>
<dbReference type="GO" id="GO:0016787">
    <property type="term" value="F:hydrolase activity"/>
    <property type="evidence" value="ECO:0007669"/>
    <property type="project" value="UniProtKB-UniRule"/>
</dbReference>
<dbReference type="GO" id="GO:0003677">
    <property type="term" value="F:DNA binding"/>
    <property type="evidence" value="ECO:0007669"/>
    <property type="project" value="InterPro"/>
</dbReference>
<keyword evidence="5" id="KW-0413">Isomerase</keyword>
<evidence type="ECO:0000256" key="10">
    <source>
        <dbReference type="PROSITE-ProRule" id="PRU00560"/>
    </source>
</evidence>
<evidence type="ECO:0000256" key="4">
    <source>
        <dbReference type="ARBA" id="ARBA00022840"/>
    </source>
</evidence>
<dbReference type="AlphaFoldDB" id="A0A7V1PUE0"/>
<keyword evidence="4 10" id="KW-0067">ATP-binding</keyword>
<comment type="catalytic activity">
    <reaction evidence="9">
        <text>ATP + H2O = ADP + phosphate + H(+)</text>
        <dbReference type="Rhea" id="RHEA:13065"/>
        <dbReference type="ChEBI" id="CHEBI:15377"/>
        <dbReference type="ChEBI" id="CHEBI:15378"/>
        <dbReference type="ChEBI" id="CHEBI:30616"/>
        <dbReference type="ChEBI" id="CHEBI:43474"/>
        <dbReference type="ChEBI" id="CHEBI:456216"/>
        <dbReference type="EC" id="5.6.2.4"/>
    </reaction>
</comment>
<dbReference type="CDD" id="cd17932">
    <property type="entry name" value="DEXQc_UvrD"/>
    <property type="match status" value="1"/>
</dbReference>
<dbReference type="Pfam" id="PF00580">
    <property type="entry name" value="UvrD-helicase"/>
    <property type="match status" value="2"/>
</dbReference>
<dbReference type="PANTHER" id="PTHR11070:SF2">
    <property type="entry name" value="ATP-DEPENDENT DNA HELICASE SRS2"/>
    <property type="match status" value="1"/>
</dbReference>
<evidence type="ECO:0000256" key="9">
    <source>
        <dbReference type="ARBA" id="ARBA00048988"/>
    </source>
</evidence>
<evidence type="ECO:0000259" key="11">
    <source>
        <dbReference type="PROSITE" id="PS51198"/>
    </source>
</evidence>
<comment type="caution">
    <text evidence="13">The sequence shown here is derived from an EMBL/GenBank/DDBJ whole genome shotgun (WGS) entry which is preliminary data.</text>
</comment>
<evidence type="ECO:0000256" key="7">
    <source>
        <dbReference type="ARBA" id="ARBA00034808"/>
    </source>
</evidence>
<protein>
    <recommendedName>
        <fullName evidence="7">DNA 3'-5' helicase</fullName>
        <ecNumber evidence="7">5.6.2.4</ecNumber>
    </recommendedName>
    <alternativeName>
        <fullName evidence="8">DNA 3'-5' helicase II</fullName>
    </alternativeName>
</protein>
<dbReference type="InterPro" id="IPR014017">
    <property type="entry name" value="DNA_helicase_UvrD-like_C"/>
</dbReference>
<dbReference type="GO" id="GO:0005829">
    <property type="term" value="C:cytosol"/>
    <property type="evidence" value="ECO:0007669"/>
    <property type="project" value="TreeGrafter"/>
</dbReference>
<dbReference type="Pfam" id="PF13361">
    <property type="entry name" value="UvrD_C"/>
    <property type="match status" value="1"/>
</dbReference>
<accession>A0A7V1PUE0</accession>
<evidence type="ECO:0000256" key="1">
    <source>
        <dbReference type="ARBA" id="ARBA00022741"/>
    </source>
</evidence>
<dbReference type="Proteomes" id="UP000886005">
    <property type="component" value="Unassembled WGS sequence"/>
</dbReference>
<dbReference type="Gene3D" id="1.10.486.10">
    <property type="entry name" value="PCRA, domain 4"/>
    <property type="match status" value="1"/>
</dbReference>
<evidence type="ECO:0000256" key="2">
    <source>
        <dbReference type="ARBA" id="ARBA00022801"/>
    </source>
</evidence>
<keyword evidence="3 10" id="KW-0347">Helicase</keyword>
<feature type="non-terminal residue" evidence="13">
    <location>
        <position position="1012"/>
    </location>
</feature>
<feature type="domain" description="UvrD-like helicase C-terminal" evidence="12">
    <location>
        <begin position="471"/>
        <end position="784"/>
    </location>
</feature>
<dbReference type="InterPro" id="IPR014016">
    <property type="entry name" value="UvrD-like_ATP-bd"/>
</dbReference>
<dbReference type="InterPro" id="IPR000212">
    <property type="entry name" value="DNA_helicase_UvrD/REP"/>
</dbReference>
<evidence type="ECO:0000256" key="8">
    <source>
        <dbReference type="ARBA" id="ARBA00034923"/>
    </source>
</evidence>
<comment type="catalytic activity">
    <reaction evidence="6">
        <text>Couples ATP hydrolysis with the unwinding of duplex DNA by translocating in the 3'-5' direction.</text>
        <dbReference type="EC" id="5.6.2.4"/>
    </reaction>
</comment>
<evidence type="ECO:0000313" key="13">
    <source>
        <dbReference type="EMBL" id="HED10257.1"/>
    </source>
</evidence>
<evidence type="ECO:0000256" key="3">
    <source>
        <dbReference type="ARBA" id="ARBA00022806"/>
    </source>
</evidence>
<proteinExistence type="predicted"/>
<keyword evidence="2 10" id="KW-0378">Hydrolase</keyword>